<name>A0A5K1K864_9APHY</name>
<feature type="region of interest" description="Disordered" evidence="1">
    <location>
        <begin position="22"/>
        <end position="45"/>
    </location>
</feature>
<accession>A0A5K1K864</accession>
<dbReference type="AlphaFoldDB" id="A0A5K1K864"/>
<evidence type="ECO:0000256" key="1">
    <source>
        <dbReference type="SAM" id="MobiDB-lite"/>
    </source>
</evidence>
<gene>
    <name evidence="2" type="primary">I1R980</name>
</gene>
<feature type="compositionally biased region" description="Polar residues" evidence="1">
    <location>
        <begin position="23"/>
        <end position="35"/>
    </location>
</feature>
<reference evidence="2" key="1">
    <citation type="submission" date="2019-10" db="EMBL/GenBank/DDBJ databases">
        <authorList>
            <person name="Nor Muhammad N."/>
        </authorList>
    </citation>
    <scope>NUCLEOTIDE SEQUENCE</scope>
</reference>
<protein>
    <submittedName>
        <fullName evidence="2">N/A</fullName>
    </submittedName>
</protein>
<proteinExistence type="predicted"/>
<evidence type="ECO:0000313" key="2">
    <source>
        <dbReference type="EMBL" id="VWP02392.1"/>
    </source>
</evidence>
<feature type="compositionally biased region" description="Basic and acidic residues" evidence="1">
    <location>
        <begin position="36"/>
        <end position="45"/>
    </location>
</feature>
<sequence>MAAATAGRPQIDLAFLHHEGPSPFTSVVASQPEPNNRSEKREGLDHNDMIHNQLDDHTNLVTERQDETVGIYEHLDERLGAREVRGKDKDVQDAPSRDRLEQIFANQLDMKNANAVSRDELMAEMQSHHLQALNSIEQQRIVSEGVIREMAGAWRADHEKQKTEIIAAVKATANEQVPFNVQGYLDELSRSLATEIRMLLREVGELREEKRNLELWAFVFRSPHYDMRVLNDISFQPDRRVPHFQG</sequence>
<organism evidence="2">
    <name type="scientific">Ganoderma boninense</name>
    <dbReference type="NCBI Taxonomy" id="34458"/>
    <lineage>
        <taxon>Eukaryota</taxon>
        <taxon>Fungi</taxon>
        <taxon>Dikarya</taxon>
        <taxon>Basidiomycota</taxon>
        <taxon>Agaricomycotina</taxon>
        <taxon>Agaricomycetes</taxon>
        <taxon>Polyporales</taxon>
        <taxon>Polyporaceae</taxon>
        <taxon>Ganoderma</taxon>
    </lineage>
</organism>
<dbReference type="EMBL" id="LR730172">
    <property type="protein sequence ID" value="VWP02392.1"/>
    <property type="molecule type" value="Genomic_DNA"/>
</dbReference>